<sequence>MLAPMSRRGLLRPKILLLFALSVAGLYFFLIHGSVSRYPGPWTVDAVEKGRPETSSTTSQSADDIGTVATDNSGDPATGTSDGADAEDDVVDNSPSVKNKEDEIKKQFEKEYEELGKHPDAGAIFGNTLEDLDQEKHKQLTIKDQLIPTDHKTSYSNDQPYVYNPYPKYDDKSWLKNHEPHVPCEGPGGRDLADVLVFKGHPRNFPEPSFGSYEVLGMDGNLCYERETRLGLYGYQPQNVSSRPSGKWNKVNWGQLQETCVEKNKARFKTKGESNPYLNILGRRHNSTADDRPGSEARSTSSRKYNFRRGSALKARETTLQSGTKNPDARAEPRTALLLRTYTGKEYNENDKQVIRSLITELSLRTGGQYQVFLFVHVKDTAYAIWDDESTYQYVLRDSVPKEFRDLTILWNDEATQAMYPKLDPKKATVHVAQWLSVQKFAQEFPEFDYIWNWEMDARIIGHHYEFLEKLVAFAKKQPRRGLWERNERYYIPSIHGDYDTQFRKEVERVSGKETIWGAPEFPFISPVGPKPPVADPAGDNYEWGVGEEADLITVAPIFNPENSSWVSAPELWGFNDSSHPTELLPRRATIVTHSRVSKRLLDIMHVENLRGNHISSEMTTQTISLLHSLKAVYAPMPIWFDRPWPGKSLAAWFNGGLKGESGGIGCAMGWGREGRYRGATWYYRATPPSRLYLNWIGFEDTDIGGEDWEDTHGRPCLPPMMVHPVKDVVPTEPGYKSESRLPYDD</sequence>
<proteinExistence type="predicted"/>
<feature type="region of interest" description="Disordered" evidence="1">
    <location>
        <begin position="276"/>
        <end position="308"/>
    </location>
</feature>
<evidence type="ECO:0000313" key="3">
    <source>
        <dbReference type="Proteomes" id="UP000294003"/>
    </source>
</evidence>
<dbReference type="InterPro" id="IPR021822">
    <property type="entry name" value="DUF3405"/>
</dbReference>
<name>A0ABY0HDR2_9PEZI</name>
<feature type="region of interest" description="Disordered" evidence="1">
    <location>
        <begin position="49"/>
        <end position="103"/>
    </location>
</feature>
<dbReference type="Pfam" id="PF11885">
    <property type="entry name" value="DUF3405"/>
    <property type="match status" value="1"/>
</dbReference>
<feature type="compositionally biased region" description="Polar residues" evidence="1">
    <location>
        <begin position="69"/>
        <end position="81"/>
    </location>
</feature>
<reference evidence="2 3" key="1">
    <citation type="submission" date="2018-06" db="EMBL/GenBank/DDBJ databases">
        <title>Complete Genomes of Monosporascus.</title>
        <authorList>
            <person name="Robinson A.J."/>
            <person name="Natvig D.O."/>
        </authorList>
    </citation>
    <scope>NUCLEOTIDE SEQUENCE [LARGE SCALE GENOMIC DNA]</scope>
    <source>
        <strain evidence="2 3">CBS 609.92</strain>
    </source>
</reference>
<feature type="compositionally biased region" description="Polar residues" evidence="1">
    <location>
        <begin position="53"/>
        <end position="62"/>
    </location>
</feature>
<evidence type="ECO:0000313" key="2">
    <source>
        <dbReference type="EMBL" id="RYO91166.1"/>
    </source>
</evidence>
<dbReference type="PANTHER" id="PTHR36205">
    <property type="entry name" value="CHROMOSOME 19, WHOLE GENOME SHOTGUN SEQUENCE"/>
    <property type="match status" value="1"/>
</dbReference>
<dbReference type="Proteomes" id="UP000294003">
    <property type="component" value="Unassembled WGS sequence"/>
</dbReference>
<accession>A0ABY0HDR2</accession>
<dbReference type="PANTHER" id="PTHR36205:SF2">
    <property type="entry name" value="MAJOR FACILITATOR SUPERFAMILY TRANSPORTER"/>
    <property type="match status" value="1"/>
</dbReference>
<organism evidence="2 3">
    <name type="scientific">Monosporascus cannonballus</name>
    <dbReference type="NCBI Taxonomy" id="155416"/>
    <lineage>
        <taxon>Eukaryota</taxon>
        <taxon>Fungi</taxon>
        <taxon>Dikarya</taxon>
        <taxon>Ascomycota</taxon>
        <taxon>Pezizomycotina</taxon>
        <taxon>Sordariomycetes</taxon>
        <taxon>Xylariomycetidae</taxon>
        <taxon>Xylariales</taxon>
        <taxon>Xylariales incertae sedis</taxon>
        <taxon>Monosporascus</taxon>
    </lineage>
</organism>
<comment type="caution">
    <text evidence="2">The sequence shown here is derived from an EMBL/GenBank/DDBJ whole genome shotgun (WGS) entry which is preliminary data.</text>
</comment>
<dbReference type="EMBL" id="QJNS01000044">
    <property type="protein sequence ID" value="RYO91166.1"/>
    <property type="molecule type" value="Genomic_DNA"/>
</dbReference>
<keyword evidence="3" id="KW-1185">Reference proteome</keyword>
<gene>
    <name evidence="2" type="ORF">DL762_002333</name>
</gene>
<protein>
    <submittedName>
        <fullName evidence="2">Uncharacterized protein</fullName>
    </submittedName>
</protein>
<evidence type="ECO:0000256" key="1">
    <source>
        <dbReference type="SAM" id="MobiDB-lite"/>
    </source>
</evidence>